<feature type="domain" description="MoeA N-terminal and linker" evidence="2">
    <location>
        <begin position="9"/>
        <end position="146"/>
    </location>
</feature>
<evidence type="ECO:0000313" key="4">
    <source>
        <dbReference type="Proteomes" id="UP000660885"/>
    </source>
</evidence>
<comment type="similarity">
    <text evidence="1">Belongs to the MoeA family.</text>
</comment>
<keyword evidence="1" id="KW-0460">Magnesium</keyword>
<dbReference type="SUPFAM" id="SSF53218">
    <property type="entry name" value="Molybdenum cofactor biosynthesis proteins"/>
    <property type="match status" value="1"/>
</dbReference>
<dbReference type="InterPro" id="IPR036688">
    <property type="entry name" value="MoeA_C_domain_IV_sf"/>
</dbReference>
<dbReference type="PANTHER" id="PTHR10192">
    <property type="entry name" value="MOLYBDOPTERIN BIOSYNTHESIS PROTEIN"/>
    <property type="match status" value="1"/>
</dbReference>
<keyword evidence="4" id="KW-1185">Reference proteome</keyword>
<dbReference type="SUPFAM" id="SSF63882">
    <property type="entry name" value="MoeA N-terminal region -like"/>
    <property type="match status" value="1"/>
</dbReference>
<dbReference type="EC" id="2.10.1.1" evidence="1"/>
<keyword evidence="1" id="KW-0501">Molybdenum cofactor biosynthesis</keyword>
<dbReference type="Proteomes" id="UP000660885">
    <property type="component" value="Unassembled WGS sequence"/>
</dbReference>
<keyword evidence="1" id="KW-0500">Molybdenum</keyword>
<dbReference type="InterPro" id="IPR038987">
    <property type="entry name" value="MoeA-like"/>
</dbReference>
<dbReference type="EMBL" id="JAETWB010000020">
    <property type="protein sequence ID" value="MBL6081004.1"/>
    <property type="molecule type" value="Genomic_DNA"/>
</dbReference>
<comment type="caution">
    <text evidence="3">The sequence shown here is derived from an EMBL/GenBank/DDBJ whole genome shotgun (WGS) entry which is preliminary data.</text>
</comment>
<dbReference type="Pfam" id="PF03453">
    <property type="entry name" value="MoeA_N"/>
    <property type="match status" value="1"/>
</dbReference>
<dbReference type="Gene3D" id="3.40.980.10">
    <property type="entry name" value="MoaB/Mog-like domain"/>
    <property type="match status" value="1"/>
</dbReference>
<comment type="catalytic activity">
    <reaction evidence="1">
        <text>adenylyl-molybdopterin + molybdate = Mo-molybdopterin + AMP + H(+)</text>
        <dbReference type="Rhea" id="RHEA:35047"/>
        <dbReference type="ChEBI" id="CHEBI:15378"/>
        <dbReference type="ChEBI" id="CHEBI:36264"/>
        <dbReference type="ChEBI" id="CHEBI:62727"/>
        <dbReference type="ChEBI" id="CHEBI:71302"/>
        <dbReference type="ChEBI" id="CHEBI:456215"/>
    </reaction>
</comment>
<dbReference type="InterPro" id="IPR036135">
    <property type="entry name" value="MoeA_linker/N_sf"/>
</dbReference>
<dbReference type="InterPro" id="IPR005110">
    <property type="entry name" value="MoeA_linker/N"/>
</dbReference>
<dbReference type="Gene3D" id="2.170.190.11">
    <property type="entry name" value="Molybdopterin biosynthesis moea protein, domain 3"/>
    <property type="match status" value="1"/>
</dbReference>
<keyword evidence="1" id="KW-0808">Transferase</keyword>
<dbReference type="InterPro" id="IPR036425">
    <property type="entry name" value="MoaB/Mog-like_dom_sf"/>
</dbReference>
<organism evidence="3 4">
    <name type="scientific">Belnapia arida</name>
    <dbReference type="NCBI Taxonomy" id="2804533"/>
    <lineage>
        <taxon>Bacteria</taxon>
        <taxon>Pseudomonadati</taxon>
        <taxon>Pseudomonadota</taxon>
        <taxon>Alphaproteobacteria</taxon>
        <taxon>Acetobacterales</taxon>
        <taxon>Roseomonadaceae</taxon>
        <taxon>Belnapia</taxon>
    </lineage>
</organism>
<sequence>MSGGWRLAPVAEARALLPAAPVAARRLPLGRAIGHVLAEPVRAAAAVPARAEAAREGWAVAAAATEGAGPYAPVLLPGLARVAPGEALPAGTDAVLPAFARDGAMVLEAVAPGEGVRPAGEDAAAGAVLRGAGHRLGPLDLVLAAAGVAEVAVRVPRVALHGADWLAGMVRAEGAELVEEGAELVLAAGLRAERVLCPGIAARPGDGVGVGIIGGVPAVLLPGDLPGALAGWWLLGRPVVRALAGRGPVARRRMTLARKLASPVGLTEVVMLGAAGDAVTALGAAVAVLVVPPGREGYEAGTEVEVEAV</sequence>
<gene>
    <name evidence="3" type="ORF">JMJ56_23610</name>
</gene>
<dbReference type="Gene3D" id="3.90.105.10">
    <property type="entry name" value="Molybdopterin biosynthesis moea protein, domain 2"/>
    <property type="match status" value="1"/>
</dbReference>
<comment type="function">
    <text evidence="1">Catalyzes the insertion of molybdate into adenylated molybdopterin with the concomitant release of AMP.</text>
</comment>
<reference evidence="3 4" key="1">
    <citation type="submission" date="2021-01" db="EMBL/GenBank/DDBJ databases">
        <title>Belnapia mucosa sp. nov. and Belnapia arida sp. nov., isolated from the Tabernas Desert (Almeria, Spain).</title>
        <authorList>
            <person name="Molina-Menor E."/>
            <person name="Vidal-Verdu A."/>
            <person name="Calonge A."/>
            <person name="Satari L."/>
            <person name="Pereto J."/>
            <person name="Porcar M."/>
        </authorList>
    </citation>
    <scope>NUCLEOTIDE SEQUENCE [LARGE SCALE GENOMIC DNA]</scope>
    <source>
        <strain evidence="3 4">T18</strain>
    </source>
</reference>
<proteinExistence type="inferred from homology"/>
<protein>
    <recommendedName>
        <fullName evidence="1">Molybdopterin molybdenumtransferase</fullName>
        <ecNumber evidence="1">2.10.1.1</ecNumber>
    </recommendedName>
</protein>
<comment type="cofactor">
    <cofactor evidence="1">
        <name>Mg(2+)</name>
        <dbReference type="ChEBI" id="CHEBI:18420"/>
    </cofactor>
</comment>
<evidence type="ECO:0000256" key="1">
    <source>
        <dbReference type="RuleBase" id="RU365090"/>
    </source>
</evidence>
<evidence type="ECO:0000313" key="3">
    <source>
        <dbReference type="EMBL" id="MBL6081004.1"/>
    </source>
</evidence>
<name>A0ABS1U8L4_9PROT</name>
<evidence type="ECO:0000259" key="2">
    <source>
        <dbReference type="Pfam" id="PF03453"/>
    </source>
</evidence>
<comment type="pathway">
    <text evidence="1">Cofactor biosynthesis; molybdopterin biosynthesis.</text>
</comment>
<dbReference type="Gene3D" id="2.40.340.10">
    <property type="entry name" value="MoeA, C-terminal, domain IV"/>
    <property type="match status" value="1"/>
</dbReference>
<keyword evidence="1" id="KW-0479">Metal-binding</keyword>
<dbReference type="PANTHER" id="PTHR10192:SF5">
    <property type="entry name" value="GEPHYRIN"/>
    <property type="match status" value="1"/>
</dbReference>
<dbReference type="RefSeq" id="WP_202834229.1">
    <property type="nucleotide sequence ID" value="NZ_JAETWB010000020.1"/>
</dbReference>
<accession>A0ABS1U8L4</accession>